<dbReference type="SUPFAM" id="SSF53335">
    <property type="entry name" value="S-adenosyl-L-methionine-dependent methyltransferases"/>
    <property type="match status" value="1"/>
</dbReference>
<dbReference type="InterPro" id="IPR001091">
    <property type="entry name" value="RM_Methyltransferase"/>
</dbReference>
<feature type="domain" description="DNA methylase N-4/N-6" evidence="9">
    <location>
        <begin position="27"/>
        <end position="172"/>
    </location>
</feature>
<feature type="non-terminal residue" evidence="10">
    <location>
        <position position="181"/>
    </location>
</feature>
<dbReference type="GO" id="GO:0008170">
    <property type="term" value="F:N-methyltransferase activity"/>
    <property type="evidence" value="ECO:0007669"/>
    <property type="project" value="InterPro"/>
</dbReference>
<evidence type="ECO:0000256" key="3">
    <source>
        <dbReference type="ARBA" id="ARBA00022603"/>
    </source>
</evidence>
<dbReference type="GO" id="GO:0015667">
    <property type="term" value="F:site-specific DNA-methyltransferase (cytosine-N4-specific) activity"/>
    <property type="evidence" value="ECO:0007669"/>
    <property type="project" value="UniProtKB-EC"/>
</dbReference>
<evidence type="ECO:0000256" key="2">
    <source>
        <dbReference type="ARBA" id="ARBA00012185"/>
    </source>
</evidence>
<comment type="catalytic activity">
    <reaction evidence="8">
        <text>a 2'-deoxycytidine in DNA + S-adenosyl-L-methionine = an N(4)-methyl-2'-deoxycytidine in DNA + S-adenosyl-L-homocysteine + H(+)</text>
        <dbReference type="Rhea" id="RHEA:16857"/>
        <dbReference type="Rhea" id="RHEA-COMP:11369"/>
        <dbReference type="Rhea" id="RHEA-COMP:13674"/>
        <dbReference type="ChEBI" id="CHEBI:15378"/>
        <dbReference type="ChEBI" id="CHEBI:57856"/>
        <dbReference type="ChEBI" id="CHEBI:59789"/>
        <dbReference type="ChEBI" id="CHEBI:85452"/>
        <dbReference type="ChEBI" id="CHEBI:137933"/>
        <dbReference type="EC" id="2.1.1.113"/>
    </reaction>
</comment>
<dbReference type="PROSITE" id="PS00093">
    <property type="entry name" value="N4_MTASE"/>
    <property type="match status" value="1"/>
</dbReference>
<evidence type="ECO:0000256" key="6">
    <source>
        <dbReference type="ARBA" id="ARBA00022747"/>
    </source>
</evidence>
<evidence type="ECO:0000256" key="5">
    <source>
        <dbReference type="ARBA" id="ARBA00022691"/>
    </source>
</evidence>
<accession>X1HQY1</accession>
<dbReference type="Pfam" id="PF01555">
    <property type="entry name" value="N6_N4_Mtase"/>
    <property type="match status" value="1"/>
</dbReference>
<dbReference type="GO" id="GO:0003677">
    <property type="term" value="F:DNA binding"/>
    <property type="evidence" value="ECO:0007669"/>
    <property type="project" value="UniProtKB-KW"/>
</dbReference>
<comment type="similarity">
    <text evidence="1">Belongs to the N(4)/N(6)-methyltransferase family. N(4) subfamily.</text>
</comment>
<dbReference type="GO" id="GO:0009307">
    <property type="term" value="P:DNA restriction-modification system"/>
    <property type="evidence" value="ECO:0007669"/>
    <property type="project" value="UniProtKB-KW"/>
</dbReference>
<dbReference type="EMBL" id="BARU01025903">
    <property type="protein sequence ID" value="GAH71892.1"/>
    <property type="molecule type" value="Genomic_DNA"/>
</dbReference>
<proteinExistence type="inferred from homology"/>
<dbReference type="InterPro" id="IPR029063">
    <property type="entry name" value="SAM-dependent_MTases_sf"/>
</dbReference>
<name>X1HQY1_9ZZZZ</name>
<evidence type="ECO:0000313" key="10">
    <source>
        <dbReference type="EMBL" id="GAH71892.1"/>
    </source>
</evidence>
<keyword evidence="7" id="KW-0238">DNA-binding</keyword>
<gene>
    <name evidence="10" type="ORF">S03H2_41677</name>
</gene>
<protein>
    <recommendedName>
        <fullName evidence="2">site-specific DNA-methyltransferase (cytosine-N(4)-specific)</fullName>
        <ecNumber evidence="2">2.1.1.113</ecNumber>
    </recommendedName>
</protein>
<keyword evidence="6" id="KW-0680">Restriction system</keyword>
<dbReference type="AlphaFoldDB" id="X1HQY1"/>
<dbReference type="InterPro" id="IPR017985">
    <property type="entry name" value="MeTrfase_CN4_CS"/>
</dbReference>
<organism evidence="10">
    <name type="scientific">marine sediment metagenome</name>
    <dbReference type="NCBI Taxonomy" id="412755"/>
    <lineage>
        <taxon>unclassified sequences</taxon>
        <taxon>metagenomes</taxon>
        <taxon>ecological metagenomes</taxon>
    </lineage>
</organism>
<evidence type="ECO:0000256" key="4">
    <source>
        <dbReference type="ARBA" id="ARBA00022679"/>
    </source>
</evidence>
<evidence type="ECO:0000256" key="7">
    <source>
        <dbReference type="ARBA" id="ARBA00023125"/>
    </source>
</evidence>
<keyword evidence="5" id="KW-0949">S-adenosyl-L-methionine</keyword>
<sequence>MPYYQDNHIRIFNKDCRHMDELPDESVQCVVTSPPYFGLRKYSGVQELIWGDGSKSAFGLEKTPENYISHTIEILREIRRVLRKDGVVFWNIGDSYAGSGMGAANYPGDYPKQNRNIGTLAVKGRKAYKDNIIKPKDLCLIPQRLAIAAQEDGWWVRSIIIWNKLNPMPESVNGWRWSRHR</sequence>
<evidence type="ECO:0000256" key="1">
    <source>
        <dbReference type="ARBA" id="ARBA00010203"/>
    </source>
</evidence>
<dbReference type="GO" id="GO:0032259">
    <property type="term" value="P:methylation"/>
    <property type="evidence" value="ECO:0007669"/>
    <property type="project" value="UniProtKB-KW"/>
</dbReference>
<dbReference type="Gene3D" id="3.40.50.150">
    <property type="entry name" value="Vaccinia Virus protein VP39"/>
    <property type="match status" value="1"/>
</dbReference>
<comment type="caution">
    <text evidence="10">The sequence shown here is derived from an EMBL/GenBank/DDBJ whole genome shotgun (WGS) entry which is preliminary data.</text>
</comment>
<dbReference type="PRINTS" id="PR00508">
    <property type="entry name" value="S21N4MTFRASE"/>
</dbReference>
<evidence type="ECO:0000256" key="8">
    <source>
        <dbReference type="ARBA" id="ARBA00049120"/>
    </source>
</evidence>
<dbReference type="EC" id="2.1.1.113" evidence="2"/>
<dbReference type="InterPro" id="IPR002941">
    <property type="entry name" value="DNA_methylase_N4/N6"/>
</dbReference>
<reference evidence="10" key="1">
    <citation type="journal article" date="2014" name="Front. Microbiol.">
        <title>High frequency of phylogenetically diverse reductive dehalogenase-homologous genes in deep subseafloor sedimentary metagenomes.</title>
        <authorList>
            <person name="Kawai M."/>
            <person name="Futagami T."/>
            <person name="Toyoda A."/>
            <person name="Takaki Y."/>
            <person name="Nishi S."/>
            <person name="Hori S."/>
            <person name="Arai W."/>
            <person name="Tsubouchi T."/>
            <person name="Morono Y."/>
            <person name="Uchiyama I."/>
            <person name="Ito T."/>
            <person name="Fujiyama A."/>
            <person name="Inagaki F."/>
            <person name="Takami H."/>
        </authorList>
    </citation>
    <scope>NUCLEOTIDE SEQUENCE</scope>
    <source>
        <strain evidence="10">Expedition CK06-06</strain>
    </source>
</reference>
<evidence type="ECO:0000259" key="9">
    <source>
        <dbReference type="Pfam" id="PF01555"/>
    </source>
</evidence>
<keyword evidence="3" id="KW-0489">Methyltransferase</keyword>
<keyword evidence="4" id="KW-0808">Transferase</keyword>